<dbReference type="Proteomes" id="UP000094056">
    <property type="component" value="Unassembled WGS sequence"/>
</dbReference>
<sequence>MQEKEIGTITHYYGHLSVGIVELQDALKIGDTVHIKGHTADFTEVVESMQIEHANVTEAKCSCS</sequence>
<name>A0A1E3XCN9_9BACT</name>
<evidence type="ECO:0008006" key="3">
    <source>
        <dbReference type="Google" id="ProtNLM"/>
    </source>
</evidence>
<dbReference type="AlphaFoldDB" id="A0A1E3XCN9"/>
<organism evidence="1 2">
    <name type="scientific">Candidatus Scalindua rubra</name>
    <dbReference type="NCBI Taxonomy" id="1872076"/>
    <lineage>
        <taxon>Bacteria</taxon>
        <taxon>Pseudomonadati</taxon>
        <taxon>Planctomycetota</taxon>
        <taxon>Candidatus Brocadiia</taxon>
        <taxon>Candidatus Brocadiales</taxon>
        <taxon>Candidatus Scalinduaceae</taxon>
        <taxon>Candidatus Scalindua</taxon>
    </lineage>
</organism>
<evidence type="ECO:0000313" key="1">
    <source>
        <dbReference type="EMBL" id="ODS33396.1"/>
    </source>
</evidence>
<dbReference type="EMBL" id="MAYW01000029">
    <property type="protein sequence ID" value="ODS33396.1"/>
    <property type="molecule type" value="Genomic_DNA"/>
</dbReference>
<protein>
    <recommendedName>
        <fullName evidence="3">Translation elongation factor EFTu-like domain-containing protein</fullName>
    </recommendedName>
</protein>
<evidence type="ECO:0000313" key="2">
    <source>
        <dbReference type="Proteomes" id="UP000094056"/>
    </source>
</evidence>
<comment type="caution">
    <text evidence="1">The sequence shown here is derived from an EMBL/GenBank/DDBJ whole genome shotgun (WGS) entry which is preliminary data.</text>
</comment>
<gene>
    <name evidence="1" type="ORF">SCARUB_01433</name>
</gene>
<reference evidence="1 2" key="1">
    <citation type="submission" date="2016-07" db="EMBL/GenBank/DDBJ databases">
        <title>Draft genome of Scalindua rubra, obtained from a brine-seawater interface in the Red Sea, sheds light on salt adaptation in anammox bacteria.</title>
        <authorList>
            <person name="Speth D.R."/>
            <person name="Lagkouvardos I."/>
            <person name="Wang Y."/>
            <person name="Qian P.-Y."/>
            <person name="Dutilh B.E."/>
            <person name="Jetten M.S."/>
        </authorList>
    </citation>
    <scope>NUCLEOTIDE SEQUENCE [LARGE SCALE GENOMIC DNA]</scope>
    <source>
        <strain evidence="1">BSI-1</strain>
    </source>
</reference>
<proteinExistence type="predicted"/>
<accession>A0A1E3XCN9</accession>